<reference evidence="4" key="1">
    <citation type="journal article" date="2023" name="Mol. Phylogenet. Evol.">
        <title>Genome-scale phylogeny and comparative genomics of the fungal order Sordariales.</title>
        <authorList>
            <person name="Hensen N."/>
            <person name="Bonometti L."/>
            <person name="Westerberg I."/>
            <person name="Brannstrom I.O."/>
            <person name="Guillou S."/>
            <person name="Cros-Aarteil S."/>
            <person name="Calhoun S."/>
            <person name="Haridas S."/>
            <person name="Kuo A."/>
            <person name="Mondo S."/>
            <person name="Pangilinan J."/>
            <person name="Riley R."/>
            <person name="LaButti K."/>
            <person name="Andreopoulos B."/>
            <person name="Lipzen A."/>
            <person name="Chen C."/>
            <person name="Yan M."/>
            <person name="Daum C."/>
            <person name="Ng V."/>
            <person name="Clum A."/>
            <person name="Steindorff A."/>
            <person name="Ohm R.A."/>
            <person name="Martin F."/>
            <person name="Silar P."/>
            <person name="Natvig D.O."/>
            <person name="Lalanne C."/>
            <person name="Gautier V."/>
            <person name="Ament-Velasquez S.L."/>
            <person name="Kruys A."/>
            <person name="Hutchinson M.I."/>
            <person name="Powell A.J."/>
            <person name="Barry K."/>
            <person name="Miller A.N."/>
            <person name="Grigoriev I.V."/>
            <person name="Debuchy R."/>
            <person name="Gladieux P."/>
            <person name="Hiltunen Thoren M."/>
            <person name="Johannesson H."/>
        </authorList>
    </citation>
    <scope>NUCLEOTIDE SEQUENCE</scope>
    <source>
        <strain evidence="4">PSN293</strain>
    </source>
</reference>
<evidence type="ECO:0008006" key="6">
    <source>
        <dbReference type="Google" id="ProtNLM"/>
    </source>
</evidence>
<dbReference type="InterPro" id="IPR027417">
    <property type="entry name" value="P-loop_NTPase"/>
</dbReference>
<comment type="caution">
    <text evidence="4">The sequence shown here is derived from an EMBL/GenBank/DDBJ whole genome shotgun (WGS) entry which is preliminary data.</text>
</comment>
<evidence type="ECO:0000313" key="5">
    <source>
        <dbReference type="Proteomes" id="UP001301769"/>
    </source>
</evidence>
<protein>
    <recommendedName>
        <fullName evidence="6">NACHT domain-containing protein</fullName>
    </recommendedName>
</protein>
<dbReference type="Pfam" id="PF25053">
    <property type="entry name" value="DUF7791"/>
    <property type="match status" value="1"/>
</dbReference>
<dbReference type="EMBL" id="MU858086">
    <property type="protein sequence ID" value="KAK4214915.1"/>
    <property type="molecule type" value="Genomic_DNA"/>
</dbReference>
<reference evidence="4" key="2">
    <citation type="submission" date="2023-05" db="EMBL/GenBank/DDBJ databases">
        <authorList>
            <consortium name="Lawrence Berkeley National Laboratory"/>
            <person name="Steindorff A."/>
            <person name="Hensen N."/>
            <person name="Bonometti L."/>
            <person name="Westerberg I."/>
            <person name="Brannstrom I.O."/>
            <person name="Guillou S."/>
            <person name="Cros-Aarteil S."/>
            <person name="Calhoun S."/>
            <person name="Haridas S."/>
            <person name="Kuo A."/>
            <person name="Mondo S."/>
            <person name="Pangilinan J."/>
            <person name="Riley R."/>
            <person name="Labutti K."/>
            <person name="Andreopoulos B."/>
            <person name="Lipzen A."/>
            <person name="Chen C."/>
            <person name="Yanf M."/>
            <person name="Daum C."/>
            <person name="Ng V."/>
            <person name="Clum A."/>
            <person name="Ohm R."/>
            <person name="Martin F."/>
            <person name="Silar P."/>
            <person name="Natvig D."/>
            <person name="Lalanne C."/>
            <person name="Gautier V."/>
            <person name="Ament-Velasquez S.L."/>
            <person name="Kruys A."/>
            <person name="Hutchinson M.I."/>
            <person name="Powell A.J."/>
            <person name="Barry K."/>
            <person name="Miller A.N."/>
            <person name="Grigoriev I.V."/>
            <person name="Debuchy R."/>
            <person name="Gladieux P."/>
            <person name="Thoren M.H."/>
            <person name="Johannesson H."/>
        </authorList>
    </citation>
    <scope>NUCLEOTIDE SEQUENCE</scope>
    <source>
        <strain evidence="4">PSN293</strain>
    </source>
</reference>
<dbReference type="AlphaFoldDB" id="A0AAN7BBI3"/>
<gene>
    <name evidence="4" type="ORF">QBC37DRAFT_472355</name>
</gene>
<organism evidence="4 5">
    <name type="scientific">Rhypophila decipiens</name>
    <dbReference type="NCBI Taxonomy" id="261697"/>
    <lineage>
        <taxon>Eukaryota</taxon>
        <taxon>Fungi</taxon>
        <taxon>Dikarya</taxon>
        <taxon>Ascomycota</taxon>
        <taxon>Pezizomycotina</taxon>
        <taxon>Sordariomycetes</taxon>
        <taxon>Sordariomycetidae</taxon>
        <taxon>Sordariales</taxon>
        <taxon>Naviculisporaceae</taxon>
        <taxon>Rhypophila</taxon>
    </lineage>
</organism>
<dbReference type="InterPro" id="IPR056693">
    <property type="entry name" value="DUF7791"/>
</dbReference>
<evidence type="ECO:0000259" key="3">
    <source>
        <dbReference type="Pfam" id="PF25053"/>
    </source>
</evidence>
<evidence type="ECO:0000313" key="4">
    <source>
        <dbReference type="EMBL" id="KAK4214915.1"/>
    </source>
</evidence>
<dbReference type="Pfam" id="PF24883">
    <property type="entry name" value="NPHP3_N"/>
    <property type="match status" value="1"/>
</dbReference>
<dbReference type="Proteomes" id="UP001301769">
    <property type="component" value="Unassembled WGS sequence"/>
</dbReference>
<evidence type="ECO:0000259" key="2">
    <source>
        <dbReference type="Pfam" id="PF24883"/>
    </source>
</evidence>
<dbReference type="InterPro" id="IPR056884">
    <property type="entry name" value="NPHP3-like_N"/>
</dbReference>
<keyword evidence="1" id="KW-0677">Repeat</keyword>
<dbReference type="PANTHER" id="PTHR10039:SF5">
    <property type="entry name" value="NACHT DOMAIN-CONTAINING PROTEIN"/>
    <property type="match status" value="1"/>
</dbReference>
<proteinExistence type="predicted"/>
<evidence type="ECO:0000256" key="1">
    <source>
        <dbReference type="ARBA" id="ARBA00022737"/>
    </source>
</evidence>
<dbReference type="PANTHER" id="PTHR10039">
    <property type="entry name" value="AMELOGENIN"/>
    <property type="match status" value="1"/>
</dbReference>
<accession>A0AAN7BBI3</accession>
<sequence>MGDVGKLYFGTLVGTGTYIRHQPGIDHAGRCGCAPTDWTWLCRERAIIRSLQFPQIVDRETSILDAHRATFEWAFGQDKSNLAEWLSGASGIYWVSGKAGSGKSTLLKFLTGHRRTEELLQEWSGGKTLVTASHFFWAQGTALQKSHQGLLQTLLCQVLQKHPEQVSVISPTRWSSWTDMQAPWSLSELSKCFQSMASTKHFRICLFVDGLDEYQGDHQDLIEILEGWSLSENIKICASSRPWVEFTSAFGSGHWKLQVQDLTRQDISNYSTDKLKSHKDIDSYGSEVDSIAQEISLRAQGVFLWVYLVVRSLIRGMRYMDTIEDLWERLNELPTDLEEYFRRMLDSIEPIYRKRTARALRVLSQIESEMDKPLHVITFYFMDLEMKDPEYAFSSLESPAPGQENRFYTRLEGEKQHQLVAQCRDLVHISVITSLNGQTVHPPWSMSVSFLHRTVADFLTASEVHRMLISRSGDDFDPRGSICRSYLAQVKNTNLI</sequence>
<name>A0AAN7BBI3_9PEZI</name>
<feature type="domain" description="DUF7791" evidence="3">
    <location>
        <begin position="347"/>
        <end position="494"/>
    </location>
</feature>
<feature type="domain" description="Nephrocystin 3-like N-terminal" evidence="2">
    <location>
        <begin position="70"/>
        <end position="241"/>
    </location>
</feature>
<keyword evidence="5" id="KW-1185">Reference proteome</keyword>
<dbReference type="Gene3D" id="3.40.50.300">
    <property type="entry name" value="P-loop containing nucleotide triphosphate hydrolases"/>
    <property type="match status" value="1"/>
</dbReference>
<dbReference type="SUPFAM" id="SSF52540">
    <property type="entry name" value="P-loop containing nucleoside triphosphate hydrolases"/>
    <property type="match status" value="1"/>
</dbReference>